<dbReference type="Gene3D" id="1.10.8.60">
    <property type="match status" value="1"/>
</dbReference>
<dbReference type="KEGG" id="ccz:CCALI_02550"/>
<keyword evidence="7" id="KW-0647">Proteasome</keyword>
<dbReference type="SMART" id="SM00028">
    <property type="entry name" value="TPR"/>
    <property type="match status" value="2"/>
</dbReference>
<dbReference type="eggNOG" id="COG0457">
    <property type="taxonomic scope" value="Bacteria"/>
</dbReference>
<feature type="repeat" description="TPR" evidence="4">
    <location>
        <begin position="9"/>
        <end position="42"/>
    </location>
</feature>
<dbReference type="STRING" id="454171.CP488_01543"/>
<dbReference type="eggNOG" id="COG0465">
    <property type="taxonomic scope" value="Bacteria"/>
</dbReference>
<dbReference type="PATRIC" id="fig|1303518.3.peg.2647"/>
<dbReference type="GO" id="GO:0016887">
    <property type="term" value="F:ATP hydrolysis activity"/>
    <property type="evidence" value="ECO:0007669"/>
    <property type="project" value="InterPro"/>
</dbReference>
<dbReference type="InterPro" id="IPR050168">
    <property type="entry name" value="AAA_ATPase_domain"/>
</dbReference>
<keyword evidence="2 5" id="KW-0067">ATP-binding</keyword>
<reference evidence="8" key="1">
    <citation type="submission" date="2013-03" db="EMBL/GenBank/DDBJ databases">
        <title>Genome sequence of Chthonomonas calidirosea, the first sequenced genome from the Armatimonadetes phylum (formally candidate division OP10).</title>
        <authorList>
            <person name="Lee K.C.Y."/>
            <person name="Morgan X.C."/>
            <person name="Dunfield P.F."/>
            <person name="Tamas I."/>
            <person name="Houghton K.M."/>
            <person name="Vyssotski M."/>
            <person name="Ryan J.L.J."/>
            <person name="Lagutin K."/>
            <person name="McDonald I.R."/>
            <person name="Stott M.B."/>
        </authorList>
    </citation>
    <scope>NUCLEOTIDE SEQUENCE [LARGE SCALE GENOMIC DNA]</scope>
    <source>
        <strain evidence="8">DSM 23976 / ICMP 18418 / T49</strain>
    </source>
</reference>
<protein>
    <submittedName>
        <fullName evidence="7">ATP-dependent 26S proteasome regulatory subunit</fullName>
    </submittedName>
</protein>
<accession>S0EWQ1</accession>
<dbReference type="Gene3D" id="3.40.50.300">
    <property type="entry name" value="P-loop containing nucleotide triphosphate hydrolases"/>
    <property type="match status" value="1"/>
</dbReference>
<dbReference type="InterPro" id="IPR019734">
    <property type="entry name" value="TPR_rpt"/>
</dbReference>
<dbReference type="InterPro" id="IPR027417">
    <property type="entry name" value="P-loop_NTPase"/>
</dbReference>
<dbReference type="SMART" id="SM00382">
    <property type="entry name" value="AAA"/>
    <property type="match status" value="1"/>
</dbReference>
<sequence>MPEQGVETLEEALARGIRYARMAEWGRAVEAFRKAVALDPENTEARFRLGWALWNLADTDRPTLADMALLYGAQLLGFDQTVRDGRRRYRAWRQTLEDAAYYLESVVERDPKHARAYHYLARVFHALDRRDEAEQAARAAVQLDPSNANYRNFAASLNALSNRRYTTTESDLPQQSALTWDDLVLNPRTKRELRQMQLMLEQPELARELGVQPPTGILLKGPPGTGKTTIARVLANEAKCHFYAITPADINQMYVGESEKRVQELFARARANPPAIIFIDEIDALLPIRQGGVAIHSDKVVNQFLQEMDGLTPNSRVFIIGATNRPDMLDPAVRRGGRLSREIEIPLPDFEARRQLFALCTRNANLAPDVDIDELARRTDGYSGADIRALVNEAGLLALIRIADQGQDTPRALTMADFEGALANLG</sequence>
<dbReference type="PROSITE" id="PS50005">
    <property type="entry name" value="TPR"/>
    <property type="match status" value="2"/>
</dbReference>
<feature type="repeat" description="TPR" evidence="4">
    <location>
        <begin position="114"/>
        <end position="147"/>
    </location>
</feature>
<dbReference type="Proteomes" id="UP000014227">
    <property type="component" value="Chromosome I"/>
</dbReference>
<dbReference type="AlphaFoldDB" id="S0EWQ1"/>
<comment type="similarity">
    <text evidence="5">Belongs to the AAA ATPase family.</text>
</comment>
<gene>
    <name evidence="7" type="ORF">CCALI_02550</name>
</gene>
<dbReference type="InterPro" id="IPR003960">
    <property type="entry name" value="ATPase_AAA_CS"/>
</dbReference>
<evidence type="ECO:0000313" key="7">
    <source>
        <dbReference type="EMBL" id="CCW36344.1"/>
    </source>
</evidence>
<keyword evidence="8" id="KW-1185">Reference proteome</keyword>
<dbReference type="Gene3D" id="1.25.40.10">
    <property type="entry name" value="Tetratricopeptide repeat domain"/>
    <property type="match status" value="1"/>
</dbReference>
<dbReference type="InterPro" id="IPR003959">
    <property type="entry name" value="ATPase_AAA_core"/>
</dbReference>
<dbReference type="OrthoDB" id="9809379at2"/>
<dbReference type="PROSITE" id="PS00674">
    <property type="entry name" value="AAA"/>
    <property type="match status" value="1"/>
</dbReference>
<evidence type="ECO:0000256" key="1">
    <source>
        <dbReference type="ARBA" id="ARBA00022741"/>
    </source>
</evidence>
<dbReference type="InterPro" id="IPR041569">
    <property type="entry name" value="AAA_lid_3"/>
</dbReference>
<keyword evidence="1 5" id="KW-0547">Nucleotide-binding</keyword>
<evidence type="ECO:0000256" key="2">
    <source>
        <dbReference type="ARBA" id="ARBA00022840"/>
    </source>
</evidence>
<dbReference type="SUPFAM" id="SSF52540">
    <property type="entry name" value="P-loop containing nucleoside triphosphate hydrolases"/>
    <property type="match status" value="1"/>
</dbReference>
<dbReference type="InterPro" id="IPR003593">
    <property type="entry name" value="AAA+_ATPase"/>
</dbReference>
<dbReference type="FunFam" id="3.40.50.300:FF:001025">
    <property type="entry name" value="ATPase family, AAA domain-containing 2B"/>
    <property type="match status" value="1"/>
</dbReference>
<name>S0EWQ1_CHTCT</name>
<dbReference type="GO" id="GO:0000502">
    <property type="term" value="C:proteasome complex"/>
    <property type="evidence" value="ECO:0007669"/>
    <property type="project" value="UniProtKB-KW"/>
</dbReference>
<dbReference type="InParanoid" id="S0EWQ1"/>
<dbReference type="SUPFAM" id="SSF48452">
    <property type="entry name" value="TPR-like"/>
    <property type="match status" value="1"/>
</dbReference>
<evidence type="ECO:0000256" key="5">
    <source>
        <dbReference type="RuleBase" id="RU003651"/>
    </source>
</evidence>
<dbReference type="Pfam" id="PF00004">
    <property type="entry name" value="AAA"/>
    <property type="match status" value="1"/>
</dbReference>
<keyword evidence="4" id="KW-0802">TPR repeat</keyword>
<dbReference type="InterPro" id="IPR011990">
    <property type="entry name" value="TPR-like_helical_dom_sf"/>
</dbReference>
<dbReference type="Pfam" id="PF17862">
    <property type="entry name" value="AAA_lid_3"/>
    <property type="match status" value="1"/>
</dbReference>
<evidence type="ECO:0000259" key="6">
    <source>
        <dbReference type="SMART" id="SM00382"/>
    </source>
</evidence>
<evidence type="ECO:0000313" key="8">
    <source>
        <dbReference type="Proteomes" id="UP000014227"/>
    </source>
</evidence>
<evidence type="ECO:0000256" key="3">
    <source>
        <dbReference type="ARBA" id="ARBA00023054"/>
    </source>
</evidence>
<dbReference type="Pfam" id="PF13432">
    <property type="entry name" value="TPR_16"/>
    <property type="match status" value="1"/>
</dbReference>
<dbReference type="HOGENOM" id="CLU_643559_0_0_0"/>
<dbReference type="RefSeq" id="WP_016483854.1">
    <property type="nucleotide sequence ID" value="NC_021487.1"/>
</dbReference>
<keyword evidence="3" id="KW-0175">Coiled coil</keyword>
<dbReference type="EMBL" id="HF951689">
    <property type="protein sequence ID" value="CCW36344.1"/>
    <property type="molecule type" value="Genomic_DNA"/>
</dbReference>
<proteinExistence type="inferred from homology"/>
<dbReference type="Pfam" id="PF14559">
    <property type="entry name" value="TPR_19"/>
    <property type="match status" value="1"/>
</dbReference>
<evidence type="ECO:0000256" key="4">
    <source>
        <dbReference type="PROSITE-ProRule" id="PRU00339"/>
    </source>
</evidence>
<feature type="domain" description="AAA+ ATPase" evidence="6">
    <location>
        <begin position="213"/>
        <end position="349"/>
    </location>
</feature>
<dbReference type="PANTHER" id="PTHR23077">
    <property type="entry name" value="AAA-FAMILY ATPASE"/>
    <property type="match status" value="1"/>
</dbReference>
<dbReference type="GO" id="GO:0005524">
    <property type="term" value="F:ATP binding"/>
    <property type="evidence" value="ECO:0007669"/>
    <property type="project" value="UniProtKB-KW"/>
</dbReference>
<organism evidence="7 8">
    <name type="scientific">Chthonomonas calidirosea (strain DSM 23976 / ICMP 18418 / T49)</name>
    <dbReference type="NCBI Taxonomy" id="1303518"/>
    <lineage>
        <taxon>Bacteria</taxon>
        <taxon>Bacillati</taxon>
        <taxon>Armatimonadota</taxon>
        <taxon>Chthonomonadia</taxon>
        <taxon>Chthonomonadales</taxon>
        <taxon>Chthonomonadaceae</taxon>
        <taxon>Chthonomonas</taxon>
    </lineage>
</organism>